<dbReference type="InterPro" id="IPR034075">
    <property type="entry name" value="Glr3161-like_dom"/>
</dbReference>
<dbReference type="EC" id="3.4.21.62" evidence="5"/>
<name>A0A0G4EWA2_VITBC</name>
<keyword evidence="2" id="KW-0378">Hydrolase</keyword>
<dbReference type="GO" id="GO:0016020">
    <property type="term" value="C:membrane"/>
    <property type="evidence" value="ECO:0007669"/>
    <property type="project" value="TreeGrafter"/>
</dbReference>
<dbReference type="VEuPathDB" id="CryptoDB:Vbra_5430"/>
<evidence type="ECO:0000256" key="1">
    <source>
        <dbReference type="ARBA" id="ARBA00022670"/>
    </source>
</evidence>
<dbReference type="InParanoid" id="A0A0G4EWA2"/>
<feature type="compositionally biased region" description="Basic and acidic residues" evidence="6">
    <location>
        <begin position="710"/>
        <end position="736"/>
    </location>
</feature>
<evidence type="ECO:0000259" key="7">
    <source>
        <dbReference type="Pfam" id="PF00082"/>
    </source>
</evidence>
<dbReference type="PROSITE" id="PS00138">
    <property type="entry name" value="SUBTILASE_SER"/>
    <property type="match status" value="1"/>
</dbReference>
<dbReference type="PANTHER" id="PTHR42884:SF14">
    <property type="entry name" value="NEUROENDOCRINE CONVERTASE 1"/>
    <property type="match status" value="1"/>
</dbReference>
<dbReference type="Proteomes" id="UP000041254">
    <property type="component" value="Unassembled WGS sequence"/>
</dbReference>
<dbReference type="GO" id="GO:0004252">
    <property type="term" value="F:serine-type endopeptidase activity"/>
    <property type="evidence" value="ECO:0007669"/>
    <property type="project" value="UniProtKB-EC"/>
</dbReference>
<evidence type="ECO:0000256" key="5">
    <source>
        <dbReference type="ARBA" id="ARBA00023619"/>
    </source>
</evidence>
<dbReference type="Pfam" id="PF00082">
    <property type="entry name" value="Peptidase_S8"/>
    <property type="match status" value="1"/>
</dbReference>
<dbReference type="InterPro" id="IPR023828">
    <property type="entry name" value="Peptidase_S8_Ser-AS"/>
</dbReference>
<evidence type="ECO:0000256" key="3">
    <source>
        <dbReference type="ARBA" id="ARBA00022825"/>
    </source>
</evidence>
<dbReference type="InterPro" id="IPR036852">
    <property type="entry name" value="Peptidase_S8/S53_dom_sf"/>
</dbReference>
<dbReference type="EMBL" id="CDMY01000323">
    <property type="protein sequence ID" value="CEM02318.1"/>
    <property type="molecule type" value="Genomic_DNA"/>
</dbReference>
<keyword evidence="9" id="KW-1185">Reference proteome</keyword>
<dbReference type="InterPro" id="IPR000209">
    <property type="entry name" value="Peptidase_S8/S53_dom"/>
</dbReference>
<dbReference type="OrthoDB" id="47926at2759"/>
<feature type="compositionally biased region" description="Basic and acidic residues" evidence="6">
    <location>
        <begin position="679"/>
        <end position="697"/>
    </location>
</feature>
<comment type="catalytic activity">
    <reaction evidence="4">
        <text>Hydrolysis of proteins with broad specificity for peptide bonds, and a preference for a large uncharged residue in P1. Hydrolyzes peptide amides.</text>
        <dbReference type="EC" id="3.4.21.62"/>
    </reaction>
</comment>
<feature type="compositionally biased region" description="Basic residues" evidence="6">
    <location>
        <begin position="698"/>
        <end position="708"/>
    </location>
</feature>
<evidence type="ECO:0000313" key="8">
    <source>
        <dbReference type="EMBL" id="CEM02318.1"/>
    </source>
</evidence>
<evidence type="ECO:0000256" key="6">
    <source>
        <dbReference type="SAM" id="MobiDB-lite"/>
    </source>
</evidence>
<proteinExistence type="predicted"/>
<reference evidence="8 9" key="1">
    <citation type="submission" date="2014-11" db="EMBL/GenBank/DDBJ databases">
        <authorList>
            <person name="Zhu J."/>
            <person name="Qi W."/>
            <person name="Song R."/>
        </authorList>
    </citation>
    <scope>NUCLEOTIDE SEQUENCE [LARGE SCALE GENOMIC DNA]</scope>
</reference>
<sequence>MLGVLVTCGEPSEGLRASELMYDRRGRSMGPVDGMLMDVFELSSFGQVQSSNVGRAAAAQAVITGGHADLIKVNDGLVTVDAVASGDVETLMRDLEELGMKDMVSFGRLVSGHLPVAAIGALSSISTLNFVRAAAAETHKGAVTSEGIKSLGVEDLITAEQRKKRGGLTGTGTTVGFLSDTFNNFNTDGFGTPASDYTEDVANGDMPKDILVIDGGTPGSDEGRAMMQILYDVAPGARMAFHTAFGGQARFAQGIIKLVTEADARILVDDVRYFAEPMFQDGIIAQAIDKVREMGVAYFGSAGNYGSRSYESAWRNSTYEGIFGGWLHNFEPDPDKEPVEMQPINITVNSSFVAAFSWDEPSFSVSGPPGSASDLDIMLLDSKANVLTMAANDNIGADPMELIEFKNTGEYDADGDGRPDELFYIAIEFRAGPKPPSIVKYVMRGKGELTAYDTKSGTGYGHSNANGCIAVGAAFFNNTPAYGTYPPKVNSFSSSYPVPIAFDIDGNRKKMVEIRRKPDIIAPDGGSNTFFGKDKNNNSHPNFFGTSAAAPHAAGIGALMLQIDPSLTVDEIAEILTSTATDMDDPDTEGFDTGFDFRTGYGFINGVAALEETRKIKKLKDEPPTEPPAVVEEEPPTEAPREEGDPHDEDSSDGKQSDREDGNSSHDRGRRGRGSHRGKGNDVDDSSHEKREKTGKGDRRHHRAKGKGTNRNDEGKGDGSHPRDDHEETEGFLRVDIDDDLDILVSEQADWTATEQ</sequence>
<keyword evidence="3" id="KW-0720">Serine protease</keyword>
<dbReference type="STRING" id="1169540.A0A0G4EWA2"/>
<protein>
    <recommendedName>
        <fullName evidence="5">subtilisin</fullName>
        <ecNumber evidence="5">3.4.21.62</ecNumber>
    </recommendedName>
</protein>
<dbReference type="PhylomeDB" id="A0A0G4EWA2"/>
<dbReference type="Gene3D" id="3.40.50.200">
    <property type="entry name" value="Peptidase S8/S53 domain"/>
    <property type="match status" value="2"/>
</dbReference>
<dbReference type="PANTHER" id="PTHR42884">
    <property type="entry name" value="PROPROTEIN CONVERTASE SUBTILISIN/KEXIN-RELATED"/>
    <property type="match status" value="1"/>
</dbReference>
<keyword evidence="1" id="KW-0645">Protease</keyword>
<feature type="region of interest" description="Disordered" evidence="6">
    <location>
        <begin position="615"/>
        <end position="739"/>
    </location>
</feature>
<evidence type="ECO:0000313" key="9">
    <source>
        <dbReference type="Proteomes" id="UP000041254"/>
    </source>
</evidence>
<evidence type="ECO:0000256" key="2">
    <source>
        <dbReference type="ARBA" id="ARBA00022801"/>
    </source>
</evidence>
<dbReference type="CDD" id="cd05562">
    <property type="entry name" value="Peptidases_S53_like"/>
    <property type="match status" value="1"/>
</dbReference>
<dbReference type="SUPFAM" id="SSF52743">
    <property type="entry name" value="Subtilisin-like"/>
    <property type="match status" value="1"/>
</dbReference>
<feature type="compositionally biased region" description="Basic residues" evidence="6">
    <location>
        <begin position="668"/>
        <end position="678"/>
    </location>
</feature>
<feature type="domain" description="Peptidase S8/S53" evidence="7">
    <location>
        <begin position="460"/>
        <end position="602"/>
    </location>
</feature>
<dbReference type="GO" id="GO:0016485">
    <property type="term" value="P:protein processing"/>
    <property type="evidence" value="ECO:0007669"/>
    <property type="project" value="TreeGrafter"/>
</dbReference>
<feature type="compositionally biased region" description="Basic and acidic residues" evidence="6">
    <location>
        <begin position="652"/>
        <end position="667"/>
    </location>
</feature>
<accession>A0A0G4EWA2</accession>
<evidence type="ECO:0000256" key="4">
    <source>
        <dbReference type="ARBA" id="ARBA00023529"/>
    </source>
</evidence>
<dbReference type="AlphaFoldDB" id="A0A0G4EWA2"/>
<organism evidence="8 9">
    <name type="scientific">Vitrella brassicaformis (strain CCMP3155)</name>
    <dbReference type="NCBI Taxonomy" id="1169540"/>
    <lineage>
        <taxon>Eukaryota</taxon>
        <taxon>Sar</taxon>
        <taxon>Alveolata</taxon>
        <taxon>Colpodellida</taxon>
        <taxon>Vitrellaceae</taxon>
        <taxon>Vitrella</taxon>
    </lineage>
</organism>
<gene>
    <name evidence="8" type="ORF">Vbra_5430</name>
</gene>